<dbReference type="RefSeq" id="WP_002703846.1">
    <property type="nucleotide sequence ID" value="NZ_AGRW01000043.1"/>
</dbReference>
<dbReference type="AlphaFoldDB" id="H7EK51"/>
<keyword evidence="3" id="KW-1185">Reference proteome</keyword>
<protein>
    <submittedName>
        <fullName evidence="2">PTS system IIA component, Fru family</fullName>
    </submittedName>
</protein>
<feature type="domain" description="PTS EIIA type-2" evidence="1">
    <location>
        <begin position="75"/>
        <end position="219"/>
    </location>
</feature>
<evidence type="ECO:0000313" key="3">
    <source>
        <dbReference type="Proteomes" id="UP000003571"/>
    </source>
</evidence>
<dbReference type="InterPro" id="IPR041657">
    <property type="entry name" value="HTH_17"/>
</dbReference>
<dbReference type="GO" id="GO:0003677">
    <property type="term" value="F:DNA binding"/>
    <property type="evidence" value="ECO:0007669"/>
    <property type="project" value="InterPro"/>
</dbReference>
<dbReference type="Pfam" id="PF12728">
    <property type="entry name" value="HTH_17"/>
    <property type="match status" value="1"/>
</dbReference>
<proteinExistence type="predicted"/>
<dbReference type="InterPro" id="IPR016152">
    <property type="entry name" value="PTrfase/Anion_transptr"/>
</dbReference>
<dbReference type="PANTHER" id="PTHR47738">
    <property type="entry name" value="PTS SYSTEM FRUCTOSE-LIKE EIIA COMPONENT-RELATED"/>
    <property type="match status" value="1"/>
</dbReference>
<dbReference type="InterPro" id="IPR010093">
    <property type="entry name" value="SinI_DNA-bd"/>
</dbReference>
<evidence type="ECO:0000259" key="1">
    <source>
        <dbReference type="PROSITE" id="PS51094"/>
    </source>
</evidence>
<dbReference type="Gene3D" id="3.40.930.10">
    <property type="entry name" value="Mannitol-specific EII, Chain A"/>
    <property type="match status" value="1"/>
</dbReference>
<dbReference type="PATRIC" id="fig|907348.3.peg.1258"/>
<sequence>MEEDAFSIMTIEEVATALRVSERTVYDWAQKGEIPAGKIGTVWRFKKSEIQKWVDEKLSNAPKAAEAPQRILVRNILSPDRIVFIDHATKHDALVELAGNLGTAPQIKDEQELVREIIKREELMSTAIGRGIAIPHVRLASITDLVMSVGICRNELLDFQTIDDTPVRLLIMIAAASNQHSYYLQTLSFFSSKLKQKEIRDKLLESTDATEAYEILTNE</sequence>
<accession>H7EK51</accession>
<dbReference type="PANTHER" id="PTHR47738:SF2">
    <property type="entry name" value="PTS SYSTEM FRUCTOSE-LIKE EIIA COMPONENT"/>
    <property type="match status" value="1"/>
</dbReference>
<name>H7EK51_9SPIR</name>
<dbReference type="InterPro" id="IPR009061">
    <property type="entry name" value="DNA-bd_dom_put_sf"/>
</dbReference>
<gene>
    <name evidence="2" type="ORF">TresaDRAFT_1474</name>
</gene>
<dbReference type="CDD" id="cd00211">
    <property type="entry name" value="PTS_IIA_fru"/>
    <property type="match status" value="1"/>
</dbReference>
<dbReference type="NCBIfam" id="TIGR01764">
    <property type="entry name" value="excise"/>
    <property type="match status" value="1"/>
</dbReference>
<reference evidence="2 3" key="1">
    <citation type="submission" date="2011-09" db="EMBL/GenBank/DDBJ databases">
        <title>The draft genome of Treponema saccharophilum DSM 2985.</title>
        <authorList>
            <consortium name="US DOE Joint Genome Institute (JGI-PGF)"/>
            <person name="Lucas S."/>
            <person name="Copeland A."/>
            <person name="Lapidus A."/>
            <person name="Glavina del Rio T."/>
            <person name="Dalin E."/>
            <person name="Tice H."/>
            <person name="Bruce D."/>
            <person name="Goodwin L."/>
            <person name="Pitluck S."/>
            <person name="Peters L."/>
            <person name="Kyrpides N."/>
            <person name="Mavromatis K."/>
            <person name="Ivanova N."/>
            <person name="Markowitz V."/>
            <person name="Cheng J.-F."/>
            <person name="Hugenholtz P."/>
            <person name="Woyke T."/>
            <person name="Wu D."/>
            <person name="Gronow S."/>
            <person name="Wellnitz S."/>
            <person name="Brambilla E."/>
            <person name="Klenk H.-P."/>
            <person name="Eisen J.A."/>
        </authorList>
    </citation>
    <scope>NUCLEOTIDE SEQUENCE [LARGE SCALE GENOMIC DNA]</scope>
    <source>
        <strain evidence="2 3">DSM 2985</strain>
    </source>
</reference>
<dbReference type="Pfam" id="PF00359">
    <property type="entry name" value="PTS_EIIA_2"/>
    <property type="match status" value="1"/>
</dbReference>
<comment type="caution">
    <text evidence="2">The sequence shown here is derived from an EMBL/GenBank/DDBJ whole genome shotgun (WGS) entry which is preliminary data.</text>
</comment>
<dbReference type="InterPro" id="IPR036388">
    <property type="entry name" value="WH-like_DNA-bd_sf"/>
</dbReference>
<dbReference type="STRING" id="907348.TresaDRAFT_1474"/>
<dbReference type="SUPFAM" id="SSF55804">
    <property type="entry name" value="Phoshotransferase/anion transport protein"/>
    <property type="match status" value="1"/>
</dbReference>
<evidence type="ECO:0000313" key="2">
    <source>
        <dbReference type="EMBL" id="EIC02138.1"/>
    </source>
</evidence>
<dbReference type="InterPro" id="IPR051541">
    <property type="entry name" value="PTS_SugarTrans_NitroReg"/>
</dbReference>
<dbReference type="Gene3D" id="1.10.10.10">
    <property type="entry name" value="Winged helix-like DNA-binding domain superfamily/Winged helix DNA-binding domain"/>
    <property type="match status" value="1"/>
</dbReference>
<dbReference type="EMBL" id="AGRW01000043">
    <property type="protein sequence ID" value="EIC02138.1"/>
    <property type="molecule type" value="Genomic_DNA"/>
</dbReference>
<dbReference type="Proteomes" id="UP000003571">
    <property type="component" value="Unassembled WGS sequence"/>
</dbReference>
<dbReference type="PROSITE" id="PS51094">
    <property type="entry name" value="PTS_EIIA_TYPE_2"/>
    <property type="match status" value="1"/>
</dbReference>
<dbReference type="OrthoDB" id="122388at2"/>
<dbReference type="InterPro" id="IPR002178">
    <property type="entry name" value="PTS_EIIA_type-2_dom"/>
</dbReference>
<organism evidence="2 3">
    <name type="scientific">Treponema saccharophilum DSM 2985</name>
    <dbReference type="NCBI Taxonomy" id="907348"/>
    <lineage>
        <taxon>Bacteria</taxon>
        <taxon>Pseudomonadati</taxon>
        <taxon>Spirochaetota</taxon>
        <taxon>Spirochaetia</taxon>
        <taxon>Spirochaetales</taxon>
        <taxon>Treponemataceae</taxon>
        <taxon>Treponema</taxon>
    </lineage>
</organism>
<dbReference type="SUPFAM" id="SSF46955">
    <property type="entry name" value="Putative DNA-binding domain"/>
    <property type="match status" value="1"/>
</dbReference>
<dbReference type="eggNOG" id="COG1762">
    <property type="taxonomic scope" value="Bacteria"/>
</dbReference>